<accession>A0ABW1NJX9</accession>
<dbReference type="Pfam" id="PF25000">
    <property type="entry name" value="DUF7779"/>
    <property type="match status" value="1"/>
</dbReference>
<evidence type="ECO:0000313" key="3">
    <source>
        <dbReference type="Proteomes" id="UP001596137"/>
    </source>
</evidence>
<dbReference type="EMBL" id="JBHSRF010000028">
    <property type="protein sequence ID" value="MFC6083460.1"/>
    <property type="molecule type" value="Genomic_DNA"/>
</dbReference>
<dbReference type="Proteomes" id="UP001596137">
    <property type="component" value="Unassembled WGS sequence"/>
</dbReference>
<evidence type="ECO:0000259" key="1">
    <source>
        <dbReference type="Pfam" id="PF25000"/>
    </source>
</evidence>
<dbReference type="InterPro" id="IPR056681">
    <property type="entry name" value="DUF7779"/>
</dbReference>
<dbReference type="Pfam" id="PF13424">
    <property type="entry name" value="TPR_12"/>
    <property type="match status" value="3"/>
</dbReference>
<dbReference type="InterPro" id="IPR053137">
    <property type="entry name" value="NLR-like"/>
</dbReference>
<dbReference type="NCBIfam" id="NF040586">
    <property type="entry name" value="FxSxx_TPR"/>
    <property type="match status" value="1"/>
</dbReference>
<dbReference type="Gene3D" id="3.40.50.300">
    <property type="entry name" value="P-loop containing nucleotide triphosphate hydrolases"/>
    <property type="match status" value="1"/>
</dbReference>
<reference evidence="3" key="1">
    <citation type="journal article" date="2019" name="Int. J. Syst. Evol. Microbiol.">
        <title>The Global Catalogue of Microorganisms (GCM) 10K type strain sequencing project: providing services to taxonomists for standard genome sequencing and annotation.</title>
        <authorList>
            <consortium name="The Broad Institute Genomics Platform"/>
            <consortium name="The Broad Institute Genome Sequencing Center for Infectious Disease"/>
            <person name="Wu L."/>
            <person name="Ma J."/>
        </authorList>
    </citation>
    <scope>NUCLEOTIDE SEQUENCE [LARGE SCALE GENOMIC DNA]</scope>
    <source>
        <strain evidence="3">JCM 30346</strain>
    </source>
</reference>
<organism evidence="2 3">
    <name type="scientific">Sphaerisporangium aureirubrum</name>
    <dbReference type="NCBI Taxonomy" id="1544736"/>
    <lineage>
        <taxon>Bacteria</taxon>
        <taxon>Bacillati</taxon>
        <taxon>Actinomycetota</taxon>
        <taxon>Actinomycetes</taxon>
        <taxon>Streptosporangiales</taxon>
        <taxon>Streptosporangiaceae</taxon>
        <taxon>Sphaerisporangium</taxon>
    </lineage>
</organism>
<keyword evidence="3" id="KW-1185">Reference proteome</keyword>
<evidence type="ECO:0000313" key="2">
    <source>
        <dbReference type="EMBL" id="MFC6083460.1"/>
    </source>
</evidence>
<dbReference type="PRINTS" id="PR00364">
    <property type="entry name" value="DISEASERSIST"/>
</dbReference>
<dbReference type="InterPro" id="IPR011990">
    <property type="entry name" value="TPR-like_helical_dom_sf"/>
</dbReference>
<dbReference type="RefSeq" id="WP_380755431.1">
    <property type="nucleotide sequence ID" value="NZ_JBHSRF010000028.1"/>
</dbReference>
<dbReference type="SUPFAM" id="SSF48452">
    <property type="entry name" value="TPR-like"/>
    <property type="match status" value="3"/>
</dbReference>
<dbReference type="SUPFAM" id="SSF52540">
    <property type="entry name" value="P-loop containing nucleoside triphosphate hydrolases"/>
    <property type="match status" value="1"/>
</dbReference>
<dbReference type="InterPro" id="IPR027417">
    <property type="entry name" value="P-loop_NTPase"/>
</dbReference>
<name>A0ABW1NJX9_9ACTN</name>
<proteinExistence type="predicted"/>
<sequence>MADDPSGDRAEVHASAERAVAAARISGVVTTGDHSPVDNRTVSVAAGTPRAPGEVELPAALNNLPDAPGAVFVGRAPALAQLGAELSGDEARVVISQVIHGLGGVGKTELARQYATRNRGRYRLIWWITAETPEQIQAGLAKLAERLHPPVRLVLTAEQSADWARAWLQAHDDWLLVLDNVEQPAHVRSLLGQLYDGHILITTRRRVSWPGRVRPIGLDVLDPDAAVALITAAGDRDRQDERSDVASIAEELGYLPLALEQAGAYLRESKISPSEYLGLLRRHPAHMYDASAEGGDAERTIARLWRAHIGAVLLGSTQAVSLLWVLSCYDPDDIPRSILSVGTDDVNTVDALRLLSSYSMITLGEETVSMHRLVQAAVREHMSGVTSPEEHPAPAAALAALISAWLTAPLDALHETTPIRRTLAAHLDALISRWPNRNECPGYDLVVHYAARHESDQGNYHRAHRLITHAVSIRTATLGAEDVHTLGSRCERAKIAQNLGLAREAEAEQREVLHACRRLLGEEHPDTLIVRGSLALVLRDLGRLEESEAEHRAVLRVRHRLLGEEHPATLISRNNLALVLQDLGRPSEAERELGVVLAAQRRVLGEEHRDTLTSRGALALVFRDLGRPAEAEAELRAVLEAQCRTLGEEHPSTLISRGNLASVLGSLGRPAEAEAGHRAVSGVLRRVLGAEHPHTLTCRANLANALRALGRPVEAEAELRAVLEVELRTLGEEHRSTLICRGNLASVLEDQGRLAEAEAENRAVLEGFRRTLGEEHPHTLTCRNNLAGVLRALGRAEEGEEL</sequence>
<comment type="caution">
    <text evidence="2">The sequence shown here is derived from an EMBL/GenBank/DDBJ whole genome shotgun (WGS) entry which is preliminary data.</text>
</comment>
<dbReference type="PANTHER" id="PTHR46082:SF6">
    <property type="entry name" value="AAA+ ATPASE DOMAIN-CONTAINING PROTEIN-RELATED"/>
    <property type="match status" value="1"/>
</dbReference>
<feature type="domain" description="DUF7779" evidence="1">
    <location>
        <begin position="316"/>
        <end position="383"/>
    </location>
</feature>
<dbReference type="Pfam" id="PF13374">
    <property type="entry name" value="TPR_10"/>
    <property type="match status" value="2"/>
</dbReference>
<dbReference type="PANTHER" id="PTHR46082">
    <property type="entry name" value="ATP/GTP-BINDING PROTEIN-RELATED"/>
    <property type="match status" value="1"/>
</dbReference>
<gene>
    <name evidence="2" type="primary">fxsT</name>
    <name evidence="2" type="ORF">ACFP1K_19970</name>
</gene>
<protein>
    <submittedName>
        <fullName evidence="2">FxSxx-COOH system tetratricopeptide repeat protein</fullName>
    </submittedName>
</protein>
<dbReference type="Gene3D" id="1.25.40.10">
    <property type="entry name" value="Tetratricopeptide repeat domain"/>
    <property type="match status" value="2"/>
</dbReference>